<evidence type="ECO:0000256" key="1">
    <source>
        <dbReference type="ARBA" id="ARBA00022801"/>
    </source>
</evidence>
<evidence type="ECO:0000313" key="3">
    <source>
        <dbReference type="EMBL" id="GAA2592057.1"/>
    </source>
</evidence>
<dbReference type="SUPFAM" id="SSF56281">
    <property type="entry name" value="Metallo-hydrolase/oxidoreductase"/>
    <property type="match status" value="1"/>
</dbReference>
<evidence type="ECO:0000259" key="2">
    <source>
        <dbReference type="SMART" id="SM01027"/>
    </source>
</evidence>
<dbReference type="Gene3D" id="3.60.15.10">
    <property type="entry name" value="Ribonuclease Z/Hydroxyacylglutathione hydrolase-like"/>
    <property type="match status" value="1"/>
</dbReference>
<proteinExistence type="predicted"/>
<dbReference type="SMART" id="SM01027">
    <property type="entry name" value="Beta-Casp"/>
    <property type="match status" value="1"/>
</dbReference>
<gene>
    <name evidence="3" type="ORF">GCM10009863_01270</name>
</gene>
<dbReference type="InterPro" id="IPR036866">
    <property type="entry name" value="RibonucZ/Hydroxyglut_hydro"/>
</dbReference>
<dbReference type="InterPro" id="IPR011108">
    <property type="entry name" value="RMMBL"/>
</dbReference>
<feature type="domain" description="Beta-Casp" evidence="2">
    <location>
        <begin position="1"/>
        <end position="100"/>
    </location>
</feature>
<dbReference type="Proteomes" id="UP001501447">
    <property type="component" value="Unassembled WGS sequence"/>
</dbReference>
<protein>
    <recommendedName>
        <fullName evidence="2">Beta-Casp domain-containing protein</fullName>
    </recommendedName>
</protein>
<accession>A0ABP6BZ85</accession>
<dbReference type="EMBL" id="BAAARJ010000001">
    <property type="protein sequence ID" value="GAA2592057.1"/>
    <property type="molecule type" value="Genomic_DNA"/>
</dbReference>
<dbReference type="Pfam" id="PF10996">
    <property type="entry name" value="Beta-Casp"/>
    <property type="match status" value="1"/>
</dbReference>
<dbReference type="Gene3D" id="3.40.50.10890">
    <property type="match status" value="1"/>
</dbReference>
<name>A0ABP6BZ85_9ACTN</name>
<keyword evidence="1" id="KW-0378">Hydrolase</keyword>
<dbReference type="PANTHER" id="PTHR11203:SF37">
    <property type="entry name" value="INTEGRATOR COMPLEX SUBUNIT 11"/>
    <property type="match status" value="1"/>
</dbReference>
<comment type="caution">
    <text evidence="3">The sequence shown here is derived from an EMBL/GenBank/DDBJ whole genome shotgun (WGS) entry which is preliminary data.</text>
</comment>
<dbReference type="InterPro" id="IPR050698">
    <property type="entry name" value="MBL"/>
</dbReference>
<evidence type="ECO:0000313" key="4">
    <source>
        <dbReference type="Proteomes" id="UP001501447"/>
    </source>
</evidence>
<dbReference type="PANTHER" id="PTHR11203">
    <property type="entry name" value="CLEAVAGE AND POLYADENYLATION SPECIFICITY FACTOR FAMILY MEMBER"/>
    <property type="match status" value="1"/>
</dbReference>
<dbReference type="Pfam" id="PF07521">
    <property type="entry name" value="RMMBL"/>
    <property type="match status" value="1"/>
</dbReference>
<dbReference type="InterPro" id="IPR022712">
    <property type="entry name" value="Beta_Casp"/>
</dbReference>
<organism evidence="3 4">
    <name type="scientific">Streptomyces axinellae</name>
    <dbReference type="NCBI Taxonomy" id="552788"/>
    <lineage>
        <taxon>Bacteria</taxon>
        <taxon>Bacillati</taxon>
        <taxon>Actinomycetota</taxon>
        <taxon>Actinomycetes</taxon>
        <taxon>Kitasatosporales</taxon>
        <taxon>Streptomycetaceae</taxon>
        <taxon>Streptomyces</taxon>
    </lineage>
</organism>
<reference evidence="4" key="1">
    <citation type="journal article" date="2019" name="Int. J. Syst. Evol. Microbiol.">
        <title>The Global Catalogue of Microorganisms (GCM) 10K type strain sequencing project: providing services to taxonomists for standard genome sequencing and annotation.</title>
        <authorList>
            <consortium name="The Broad Institute Genomics Platform"/>
            <consortium name="The Broad Institute Genome Sequencing Center for Infectious Disease"/>
            <person name="Wu L."/>
            <person name="Ma J."/>
        </authorList>
    </citation>
    <scope>NUCLEOTIDE SEQUENCE [LARGE SCALE GENOMIC DNA]</scope>
    <source>
        <strain evidence="4">JCM 16373</strain>
    </source>
</reference>
<keyword evidence="4" id="KW-1185">Reference proteome</keyword>
<sequence>MALAALRVYQEALAQRAPELRPEVRESGTSLLDPAPFTAARTVAESVAINQVDGPAVIVSSSGMATGGRVLHHLRRLLPSSRNAVVIVGFAARGTRARDLVDGVRAVKMFGEYVAVRAEVVDVPGFSAHADADEAVAWLRDAPPPHATYLVHGEPGAAETLRNRLDDELGWTAAVPRSGERVLVR</sequence>